<keyword evidence="3" id="KW-0472">Membrane</keyword>
<protein>
    <recommendedName>
        <fullName evidence="6">GDSL esterase/lipase</fullName>
    </recommendedName>
</protein>
<keyword evidence="2" id="KW-0378">Hydrolase</keyword>
<dbReference type="InterPro" id="IPR051058">
    <property type="entry name" value="GDSL_Est/Lipase"/>
</dbReference>
<dbReference type="PANTHER" id="PTHR45648:SF22">
    <property type="entry name" value="GDSL LIPASE_ACYLHYDROLASE FAMILY PROTEIN (AFU_ORTHOLOGUE AFUA_4G14700)"/>
    <property type="match status" value="1"/>
</dbReference>
<evidence type="ECO:0000256" key="1">
    <source>
        <dbReference type="ARBA" id="ARBA00008668"/>
    </source>
</evidence>
<sequence>MLGNANAQRPEARADRALLDQRLIFRDGLQPRGQPGSAGVDGAYEVVSTCSQLEPLNGTERLTRWHVVAMNATLAVRPNAAAVETARNGTARRVAGATALDVGATLALNGTNDMSVLPSIFTGIVHAVPCSAGPSRYNVYNYTRPNATYADGVESSRLNILLPKGVLDVENQTIVPYMVDPNAAQSVAIWADNTGSGLDYTIPVACCTLTPAFPDLPDEHSETIEANIVNQNYTFVAHHTFSRYYGAERYDIHSYHTEMSAIQNTTTGATTLVRRGDDEGDRGACETRDYPPDMNSTIFNASNYLLAMSEFLRAANASVNAQRIPGTASVRGITCERWIQALALPRQDALYNATFYFPVLDWAVARENYRRQLKRIHITGFLRGEAIDHYYDYINMRPRHFWRHAFDVCAIAPKGQGCNCDPSAVEEGWRGYSEMRRRPPPRGFIREQKGPYAVLSVCGFLLGALAGAALLAMVVALRRRRRSAAPHAGGNGFMPSGGYSPGEHTRGKSIEGLAKAGQGLDAAAALTAAQPFVQPAKPYYNYIYSNGPNYAMQVAAATNLTLVNYAIGGATSGLSASLETSTNQAIQALLNAATMKAPCPLLHGCYNLTFVGAKIPSLLDQVDQYLADAPYIDPQTPHFIDIGGNDILALLLSVLNGSATVNDVPTFTQNFSVATKKVVDKLYGAGVRRFFVMGAPPLHDAPTMRVMAPSLAASDLGRLAALGLQTSLDAQTQALVDAFPLLYPASKAVFFPLNSIFLDAKNNKARGYGFTNTLDACYNGAVPGIAAPANAAVCGNPDEYIYWDKVHPTHRFVELLVPHVLQAVQALLQ</sequence>
<dbReference type="SUPFAM" id="SSF52266">
    <property type="entry name" value="SGNH hydrolase"/>
    <property type="match status" value="1"/>
</dbReference>
<keyword evidence="3" id="KW-1133">Transmembrane helix</keyword>
<feature type="transmembrane region" description="Helical" evidence="3">
    <location>
        <begin position="452"/>
        <end position="477"/>
    </location>
</feature>
<proteinExistence type="inferred from homology"/>
<evidence type="ECO:0008006" key="6">
    <source>
        <dbReference type="Google" id="ProtNLM"/>
    </source>
</evidence>
<evidence type="ECO:0000313" key="4">
    <source>
        <dbReference type="EMBL" id="KAK9846326.1"/>
    </source>
</evidence>
<name>A0AAW1SLB0_9CHLO</name>
<evidence type="ECO:0000256" key="2">
    <source>
        <dbReference type="ARBA" id="ARBA00022801"/>
    </source>
</evidence>
<dbReference type="PANTHER" id="PTHR45648">
    <property type="entry name" value="GDSL LIPASE/ACYLHYDROLASE FAMILY PROTEIN (AFU_ORTHOLOGUE AFUA_4G14700)"/>
    <property type="match status" value="1"/>
</dbReference>
<dbReference type="EMBL" id="JALJOU010000001">
    <property type="protein sequence ID" value="KAK9846326.1"/>
    <property type="molecule type" value="Genomic_DNA"/>
</dbReference>
<dbReference type="InterPro" id="IPR036514">
    <property type="entry name" value="SGNH_hydro_sf"/>
</dbReference>
<reference evidence="4 5" key="1">
    <citation type="journal article" date="2024" name="Nat. Commun.">
        <title>Phylogenomics reveals the evolutionary origins of lichenization in chlorophyte algae.</title>
        <authorList>
            <person name="Puginier C."/>
            <person name="Libourel C."/>
            <person name="Otte J."/>
            <person name="Skaloud P."/>
            <person name="Haon M."/>
            <person name="Grisel S."/>
            <person name="Petersen M."/>
            <person name="Berrin J.G."/>
            <person name="Delaux P.M."/>
            <person name="Dal Grande F."/>
            <person name="Keller J."/>
        </authorList>
    </citation>
    <scope>NUCLEOTIDE SEQUENCE [LARGE SCALE GENOMIC DNA]</scope>
    <source>
        <strain evidence="4 5">SAG 245.80</strain>
    </source>
</reference>
<dbReference type="Pfam" id="PF00657">
    <property type="entry name" value="Lipase_GDSL"/>
    <property type="match status" value="1"/>
</dbReference>
<keyword evidence="5" id="KW-1185">Reference proteome</keyword>
<accession>A0AAW1SLB0</accession>
<organism evidence="4 5">
    <name type="scientific">Elliptochloris bilobata</name>
    <dbReference type="NCBI Taxonomy" id="381761"/>
    <lineage>
        <taxon>Eukaryota</taxon>
        <taxon>Viridiplantae</taxon>
        <taxon>Chlorophyta</taxon>
        <taxon>core chlorophytes</taxon>
        <taxon>Trebouxiophyceae</taxon>
        <taxon>Trebouxiophyceae incertae sedis</taxon>
        <taxon>Elliptochloris clade</taxon>
        <taxon>Elliptochloris</taxon>
    </lineage>
</organism>
<comment type="similarity">
    <text evidence="1">Belongs to the 'GDSL' lipolytic enzyme family.</text>
</comment>
<evidence type="ECO:0000313" key="5">
    <source>
        <dbReference type="Proteomes" id="UP001445335"/>
    </source>
</evidence>
<evidence type="ECO:0000256" key="3">
    <source>
        <dbReference type="SAM" id="Phobius"/>
    </source>
</evidence>
<keyword evidence="3" id="KW-0812">Transmembrane</keyword>
<dbReference type="Proteomes" id="UP001445335">
    <property type="component" value="Unassembled WGS sequence"/>
</dbReference>
<dbReference type="GO" id="GO:0016788">
    <property type="term" value="F:hydrolase activity, acting on ester bonds"/>
    <property type="evidence" value="ECO:0007669"/>
    <property type="project" value="InterPro"/>
</dbReference>
<dbReference type="InterPro" id="IPR001087">
    <property type="entry name" value="GDSL"/>
</dbReference>
<comment type="caution">
    <text evidence="4">The sequence shown here is derived from an EMBL/GenBank/DDBJ whole genome shotgun (WGS) entry which is preliminary data.</text>
</comment>
<dbReference type="AlphaFoldDB" id="A0AAW1SLB0"/>
<gene>
    <name evidence="4" type="ORF">WJX81_001544</name>
</gene>
<dbReference type="Gene3D" id="3.40.50.1110">
    <property type="entry name" value="SGNH hydrolase"/>
    <property type="match status" value="1"/>
</dbReference>